<name>A0A366HI90_9BACT</name>
<keyword evidence="2" id="KW-1185">Reference proteome</keyword>
<accession>A0A366HI90</accession>
<dbReference type="AlphaFoldDB" id="A0A366HI90"/>
<evidence type="ECO:0008006" key="3">
    <source>
        <dbReference type="Google" id="ProtNLM"/>
    </source>
</evidence>
<reference evidence="1 2" key="1">
    <citation type="submission" date="2018-06" db="EMBL/GenBank/DDBJ databases">
        <title>Genomic Encyclopedia of Type Strains, Phase IV (KMG-IV): sequencing the most valuable type-strain genomes for metagenomic binning, comparative biology and taxonomic classification.</title>
        <authorList>
            <person name="Goeker M."/>
        </authorList>
    </citation>
    <scope>NUCLEOTIDE SEQUENCE [LARGE SCALE GENOMIC DNA]</scope>
    <source>
        <strain evidence="1 2">DSM 25532</strain>
    </source>
</reference>
<evidence type="ECO:0000313" key="2">
    <source>
        <dbReference type="Proteomes" id="UP000253426"/>
    </source>
</evidence>
<gene>
    <name evidence="1" type="ORF">DES53_106197</name>
</gene>
<dbReference type="Proteomes" id="UP000253426">
    <property type="component" value="Unassembled WGS sequence"/>
</dbReference>
<protein>
    <recommendedName>
        <fullName evidence="3">Pre-peptidase</fullName>
    </recommendedName>
</protein>
<proteinExistence type="predicted"/>
<dbReference type="EMBL" id="QNRR01000006">
    <property type="protein sequence ID" value="RBP42488.1"/>
    <property type="molecule type" value="Genomic_DNA"/>
</dbReference>
<sequence length="167" mass="18093">MSVNDFPHPSRLSPRAGACLPLRRFLGVLAACVLMPFAPVRADEASQVEEALVELAKTQESQGFDFRADIWERELSPDVGKAVRIQLFKGNEYRVCLAVSPKSGVQIASQVLDAEGKPIESKAEKTAGGWGVTLHVTPKRTGVYMVTVRHAGGPQKKALCAMISGYK</sequence>
<evidence type="ECO:0000313" key="1">
    <source>
        <dbReference type="EMBL" id="RBP42488.1"/>
    </source>
</evidence>
<dbReference type="RefSeq" id="WP_147263458.1">
    <property type="nucleotide sequence ID" value="NZ_QNRR01000006.1"/>
</dbReference>
<dbReference type="OrthoDB" id="195399at2"/>
<comment type="caution">
    <text evidence="1">The sequence shown here is derived from an EMBL/GenBank/DDBJ whole genome shotgun (WGS) entry which is preliminary data.</text>
</comment>
<organism evidence="1 2">
    <name type="scientific">Roseimicrobium gellanilyticum</name>
    <dbReference type="NCBI Taxonomy" id="748857"/>
    <lineage>
        <taxon>Bacteria</taxon>
        <taxon>Pseudomonadati</taxon>
        <taxon>Verrucomicrobiota</taxon>
        <taxon>Verrucomicrobiia</taxon>
        <taxon>Verrucomicrobiales</taxon>
        <taxon>Verrucomicrobiaceae</taxon>
        <taxon>Roseimicrobium</taxon>
    </lineage>
</organism>